<dbReference type="PANTHER" id="PTHR10903:SF184">
    <property type="entry name" value="GTP-BINDING PROTEIN A"/>
    <property type="match status" value="1"/>
</dbReference>
<accession>A0AAX4IWY2</accession>
<dbReference type="KEGG" id="cdet:87949253"/>
<dbReference type="EMBL" id="CP137312">
    <property type="protein sequence ID" value="WQF87739.1"/>
    <property type="molecule type" value="Genomic_DNA"/>
</dbReference>
<feature type="compositionally biased region" description="Polar residues" evidence="1">
    <location>
        <begin position="44"/>
        <end position="54"/>
    </location>
</feature>
<sequence>MSSAHSYAKESSFAQRQPYWLENNSRPDDQNKGLSDADSLDSMEGQNGDSQQCPNVFRGGNKPKFSDVFIAVMGATGSGKSSFISLCCGKAVKLGRDLNPSTSTIDVYAYEISPDQTVYLIDTPGFYDMERSDTEVLREIADWLRKSYKASILLHGIIYIHRIMQIRLQSSARKNIPLFKELCGDEALKSVILVTSMWDKLSRPQVSDAMAREKQLIETDWGFMVSKGSTVYRHRNTTDSARAIVDRLVNSKGSRPMKLDVQKQMADKNQTLKETVARLELDAAVTKERRKWEREMHGTQEQMREFMRARDEEAKQVTCEMKKEDAQRPTNEDKRAQEKEWQRELREMRETQEQMREAMRAQERESQQALREIREEYNQRLARLERDKERMQVDIELLRGQLS</sequence>
<feature type="domain" description="G" evidence="2">
    <location>
        <begin position="70"/>
        <end position="157"/>
    </location>
</feature>
<evidence type="ECO:0000313" key="3">
    <source>
        <dbReference type="EMBL" id="WQF87739.1"/>
    </source>
</evidence>
<dbReference type="PANTHER" id="PTHR10903">
    <property type="entry name" value="GTPASE, IMAP FAMILY MEMBER-RELATED"/>
    <property type="match status" value="1"/>
</dbReference>
<reference evidence="4" key="1">
    <citation type="journal article" date="2023" name="bioRxiv">
        <title>Complete genome of the Medicago anthracnose fungus, Colletotrichum destructivum, reveals a mini-chromosome-like region within a core chromosome.</title>
        <authorList>
            <person name="Lapalu N."/>
            <person name="Simon A."/>
            <person name="Lu A."/>
            <person name="Plaumann P.-L."/>
            <person name="Amselem J."/>
            <person name="Pigne S."/>
            <person name="Auger A."/>
            <person name="Koch C."/>
            <person name="Dallery J.-F."/>
            <person name="O'Connell R.J."/>
        </authorList>
    </citation>
    <scope>NUCLEOTIDE SEQUENCE [LARGE SCALE GENOMIC DNA]</scope>
    <source>
        <strain evidence="4">CBS 520.97</strain>
    </source>
</reference>
<dbReference type="Pfam" id="PF01926">
    <property type="entry name" value="MMR_HSR1"/>
    <property type="match status" value="1"/>
</dbReference>
<dbReference type="InterPro" id="IPR045058">
    <property type="entry name" value="GIMA/IAN/Toc"/>
</dbReference>
<name>A0AAX4IWY2_9PEZI</name>
<dbReference type="GO" id="GO:0016787">
    <property type="term" value="F:hydrolase activity"/>
    <property type="evidence" value="ECO:0007669"/>
    <property type="project" value="UniProtKB-KW"/>
</dbReference>
<dbReference type="SUPFAM" id="SSF52540">
    <property type="entry name" value="P-loop containing nucleoside triphosphate hydrolases"/>
    <property type="match status" value="1"/>
</dbReference>
<dbReference type="RefSeq" id="XP_062784960.1">
    <property type="nucleotide sequence ID" value="XM_062928909.1"/>
</dbReference>
<dbReference type="GeneID" id="87949253"/>
<feature type="region of interest" description="Disordered" evidence="1">
    <location>
        <begin position="1"/>
        <end position="57"/>
    </location>
</feature>
<dbReference type="AlphaFoldDB" id="A0AAX4IWY2"/>
<gene>
    <name evidence="3" type="ORF">CDEST_12753</name>
</gene>
<protein>
    <submittedName>
        <fullName evidence="3">GTP binding domain, P-loop containing nucleoside triphosphate hydrolase</fullName>
    </submittedName>
</protein>
<proteinExistence type="predicted"/>
<evidence type="ECO:0000313" key="4">
    <source>
        <dbReference type="Proteomes" id="UP001322277"/>
    </source>
</evidence>
<evidence type="ECO:0000256" key="1">
    <source>
        <dbReference type="SAM" id="MobiDB-lite"/>
    </source>
</evidence>
<dbReference type="Proteomes" id="UP001322277">
    <property type="component" value="Chromosome 8"/>
</dbReference>
<keyword evidence="4" id="KW-1185">Reference proteome</keyword>
<dbReference type="GO" id="GO:0005525">
    <property type="term" value="F:GTP binding"/>
    <property type="evidence" value="ECO:0007669"/>
    <property type="project" value="InterPro"/>
</dbReference>
<evidence type="ECO:0000259" key="2">
    <source>
        <dbReference type="Pfam" id="PF01926"/>
    </source>
</evidence>
<dbReference type="Gene3D" id="3.40.50.300">
    <property type="entry name" value="P-loop containing nucleotide triphosphate hydrolases"/>
    <property type="match status" value="1"/>
</dbReference>
<feature type="region of interest" description="Disordered" evidence="1">
    <location>
        <begin position="319"/>
        <end position="339"/>
    </location>
</feature>
<organism evidence="3 4">
    <name type="scientific">Colletotrichum destructivum</name>
    <dbReference type="NCBI Taxonomy" id="34406"/>
    <lineage>
        <taxon>Eukaryota</taxon>
        <taxon>Fungi</taxon>
        <taxon>Dikarya</taxon>
        <taxon>Ascomycota</taxon>
        <taxon>Pezizomycotina</taxon>
        <taxon>Sordariomycetes</taxon>
        <taxon>Hypocreomycetidae</taxon>
        <taxon>Glomerellales</taxon>
        <taxon>Glomerellaceae</taxon>
        <taxon>Colletotrichum</taxon>
        <taxon>Colletotrichum destructivum species complex</taxon>
    </lineage>
</organism>
<dbReference type="InterPro" id="IPR027417">
    <property type="entry name" value="P-loop_NTPase"/>
</dbReference>
<keyword evidence="3" id="KW-0378">Hydrolase</keyword>
<dbReference type="InterPro" id="IPR006073">
    <property type="entry name" value="GTP-bd"/>
</dbReference>
<dbReference type="CDD" id="cd00882">
    <property type="entry name" value="Ras_like_GTPase"/>
    <property type="match status" value="1"/>
</dbReference>